<proteinExistence type="predicted"/>
<reference evidence="1 2" key="1">
    <citation type="journal article" date="2024" name="J. Plant Pathol.">
        <title>Sequence and assembly of the genome of Seiridium unicorne, isolate CBS 538.82, causal agent of cypress canker disease.</title>
        <authorList>
            <person name="Scali E."/>
            <person name="Rocca G.D."/>
            <person name="Danti R."/>
            <person name="Garbelotto M."/>
            <person name="Barberini S."/>
            <person name="Baroncelli R."/>
            <person name="Emiliani G."/>
        </authorList>
    </citation>
    <scope>NUCLEOTIDE SEQUENCE [LARGE SCALE GENOMIC DNA]</scope>
    <source>
        <strain evidence="1 2">BM-138-508</strain>
    </source>
</reference>
<dbReference type="CDD" id="cd07187">
    <property type="entry name" value="YvcK_like"/>
    <property type="match status" value="1"/>
</dbReference>
<sequence length="502" mass="54907">MYQKARRLNLGSTGRREFDNVRCVIIEAGYSITDQHPTPMETPRPKGIVVFGGGTATNSLVDVLNDLRESRKCSLSYVIPISDNGGSSSELIRVFGGPGIGDIRSRLVRLIPDSESNEDLAATKALFNHRLSSDPEAARIEWLDIVEGRHVLWTQISSDKRELVRSIFNMVNMEIVKRARPSSKFNFGRAAVGNMFLTGARIFTGSLESSIYLLSQICSIPPATSVLPAINTNFSHHISAGLSNGTVITGQNAISHPSEPTALPDVNGTTTTDAAAISSTEDTDAHDLIEDANWPGSLPTLRKQYIEFSKSGEDHLPSRIERVWYINPYGHEIRPRANTKVIDSIEHANAVIYSIGSLYTSIVPSLVLRGVGNAIAHSGVRHKVLILNSSNDRETGPAAAPFTAVDFVSAIARACAESQGEFDKHPCAQEVRRYVTHLVHMEGDGTPKVDREALAELEVDCIRVYGRRVNGVLRYDDQGLKAALEAVLGRTVMGRSRRNTKQ</sequence>
<dbReference type="Pfam" id="PF01933">
    <property type="entry name" value="CofD"/>
    <property type="match status" value="1"/>
</dbReference>
<gene>
    <name evidence="1" type="ORF">SUNI508_01417</name>
</gene>
<accession>A0ABR2UTH9</accession>
<dbReference type="PANTHER" id="PTHR31240:SF0">
    <property type="entry name" value="MATERNAL EFFECT EMBRYO ARREST 18"/>
    <property type="match status" value="1"/>
</dbReference>
<dbReference type="Gene3D" id="3.40.50.10680">
    <property type="entry name" value="CofD-like domains"/>
    <property type="match status" value="1"/>
</dbReference>
<dbReference type="Proteomes" id="UP001408356">
    <property type="component" value="Unassembled WGS sequence"/>
</dbReference>
<evidence type="ECO:0000313" key="2">
    <source>
        <dbReference type="Proteomes" id="UP001408356"/>
    </source>
</evidence>
<dbReference type="SUPFAM" id="SSF142338">
    <property type="entry name" value="CofD-like"/>
    <property type="match status" value="1"/>
</dbReference>
<organism evidence="1 2">
    <name type="scientific">Seiridium unicorne</name>
    <dbReference type="NCBI Taxonomy" id="138068"/>
    <lineage>
        <taxon>Eukaryota</taxon>
        <taxon>Fungi</taxon>
        <taxon>Dikarya</taxon>
        <taxon>Ascomycota</taxon>
        <taxon>Pezizomycotina</taxon>
        <taxon>Sordariomycetes</taxon>
        <taxon>Xylariomycetidae</taxon>
        <taxon>Amphisphaeriales</taxon>
        <taxon>Sporocadaceae</taxon>
        <taxon>Seiridium</taxon>
    </lineage>
</organism>
<keyword evidence="2" id="KW-1185">Reference proteome</keyword>
<name>A0ABR2UTH9_9PEZI</name>
<dbReference type="EMBL" id="JARVKF010000396">
    <property type="protein sequence ID" value="KAK9417660.1"/>
    <property type="molecule type" value="Genomic_DNA"/>
</dbReference>
<dbReference type="InterPro" id="IPR002882">
    <property type="entry name" value="CofD"/>
</dbReference>
<protein>
    <submittedName>
        <fullName evidence="1">Uncharacterized protein</fullName>
    </submittedName>
</protein>
<evidence type="ECO:0000313" key="1">
    <source>
        <dbReference type="EMBL" id="KAK9417660.1"/>
    </source>
</evidence>
<comment type="caution">
    <text evidence="1">The sequence shown here is derived from an EMBL/GenBank/DDBJ whole genome shotgun (WGS) entry which is preliminary data.</text>
</comment>
<dbReference type="InterPro" id="IPR038136">
    <property type="entry name" value="CofD-like_dom_sf"/>
</dbReference>
<dbReference type="PANTHER" id="PTHR31240">
    <property type="entry name" value="MATERNAL EFFECT EMBRYO ARREST 18"/>
    <property type="match status" value="1"/>
</dbReference>